<keyword evidence="1" id="KW-0732">Signal</keyword>
<evidence type="ECO:0000313" key="3">
    <source>
        <dbReference type="EMBL" id="CAG9109942.1"/>
    </source>
</evidence>
<name>A0A1I7SQI5_BURXY</name>
<proteinExistence type="predicted"/>
<dbReference type="InterPro" id="IPR046350">
    <property type="entry name" value="Cystatin_sf"/>
</dbReference>
<dbReference type="SUPFAM" id="SSF54403">
    <property type="entry name" value="Cystatin/monellin"/>
    <property type="match status" value="1"/>
</dbReference>
<protein>
    <submittedName>
        <fullName evidence="2">(pine wood nematode) hypothetical protein</fullName>
    </submittedName>
</protein>
<feature type="signal peptide" evidence="1">
    <location>
        <begin position="1"/>
        <end position="20"/>
    </location>
</feature>
<evidence type="ECO:0000313" key="4">
    <source>
        <dbReference type="Proteomes" id="UP000095284"/>
    </source>
</evidence>
<dbReference type="SMR" id="A0A1I7SQI5"/>
<keyword evidence="5" id="KW-1185">Reference proteome</keyword>
<reference evidence="3" key="2">
    <citation type="submission" date="2020-08" db="EMBL/GenBank/DDBJ databases">
        <authorList>
            <person name="Kikuchi T."/>
        </authorList>
    </citation>
    <scope>NUCLEOTIDE SEQUENCE</scope>
    <source>
        <strain evidence="2">Ka4C1</strain>
    </source>
</reference>
<dbReference type="EMBL" id="CAJFCV020000003">
    <property type="protein sequence ID" value="CAG9109942.1"/>
    <property type="molecule type" value="Genomic_DNA"/>
</dbReference>
<evidence type="ECO:0000313" key="6">
    <source>
        <dbReference type="WBParaSite" id="BXY_1529700.1"/>
    </source>
</evidence>
<dbReference type="AlphaFoldDB" id="A0A1I7SQI5"/>
<organism evidence="4 6">
    <name type="scientific">Bursaphelenchus xylophilus</name>
    <name type="common">Pinewood nematode worm</name>
    <name type="synonym">Aphelenchoides xylophilus</name>
    <dbReference type="NCBI Taxonomy" id="6326"/>
    <lineage>
        <taxon>Eukaryota</taxon>
        <taxon>Metazoa</taxon>
        <taxon>Ecdysozoa</taxon>
        <taxon>Nematoda</taxon>
        <taxon>Chromadorea</taxon>
        <taxon>Rhabditida</taxon>
        <taxon>Tylenchina</taxon>
        <taxon>Tylenchomorpha</taxon>
        <taxon>Aphelenchoidea</taxon>
        <taxon>Aphelenchoididae</taxon>
        <taxon>Bursaphelenchus</taxon>
    </lineage>
</organism>
<evidence type="ECO:0000313" key="2">
    <source>
        <dbReference type="EMBL" id="CAD5222357.1"/>
    </source>
</evidence>
<dbReference type="Gene3D" id="3.10.450.10">
    <property type="match status" value="1"/>
</dbReference>
<dbReference type="Proteomes" id="UP000659654">
    <property type="component" value="Unassembled WGS sequence"/>
</dbReference>
<dbReference type="Proteomes" id="UP000095284">
    <property type="component" value="Unplaced"/>
</dbReference>
<accession>A0A1I7SQI5</accession>
<dbReference type="WBParaSite" id="BXY_1529700.1">
    <property type="protein sequence ID" value="BXY_1529700.1"/>
    <property type="gene ID" value="BXY_1529700"/>
</dbReference>
<gene>
    <name evidence="2" type="ORF">BXYJ_LOCUS7325</name>
</gene>
<evidence type="ECO:0000313" key="5">
    <source>
        <dbReference type="Proteomes" id="UP000659654"/>
    </source>
</evidence>
<reference evidence="6" key="1">
    <citation type="submission" date="2016-11" db="UniProtKB">
        <authorList>
            <consortium name="WormBaseParasite"/>
        </authorList>
    </citation>
    <scope>IDENTIFICATION</scope>
</reference>
<evidence type="ECO:0000256" key="1">
    <source>
        <dbReference type="SAM" id="SignalP"/>
    </source>
</evidence>
<dbReference type="Proteomes" id="UP000582659">
    <property type="component" value="Unassembled WGS sequence"/>
</dbReference>
<dbReference type="EMBL" id="CAJFDI010000003">
    <property type="protein sequence ID" value="CAD5222357.1"/>
    <property type="molecule type" value="Genomic_DNA"/>
</dbReference>
<sequence>MLSKVALLIAVLLISQQCSSWSVDLNDPTVQRFARKAVEIANKEHDMKLTFHQVLSADEIAINGYTYDIVLDAFDIDTPFQLPRFIKINDTVLVFKGKETHKVVLNFVPS</sequence>
<feature type="chain" id="PRO_5036022253" evidence="1">
    <location>
        <begin position="21"/>
        <end position="110"/>
    </location>
</feature>